<dbReference type="InterPro" id="IPR007295">
    <property type="entry name" value="DUF402"/>
</dbReference>
<dbReference type="InterPro" id="IPR035930">
    <property type="entry name" value="FomD-like_sf"/>
</dbReference>
<dbReference type="STRING" id="1197325.WEN_00460"/>
<gene>
    <name evidence="3" type="ordered locus">WEN_00460</name>
</gene>
<evidence type="ECO:0000256" key="1">
    <source>
        <dbReference type="SAM" id="MobiDB-lite"/>
    </source>
</evidence>
<reference evidence="3 4" key="1">
    <citation type="journal article" date="2012" name="J. Bacteriol.">
        <title>Complete genome sequence of Mycoplasma wenyonii strain Massachusetts.</title>
        <authorList>
            <person name="Dos Santos A.P."/>
            <person name="Guimaraes A.M."/>
            <person name="do Nascimento N.C."/>
            <person name="Sanmiguel P.J."/>
            <person name="Messick J.B."/>
        </authorList>
    </citation>
    <scope>NUCLEOTIDE SEQUENCE [LARGE SCALE GENOMIC DNA]</scope>
    <source>
        <strain evidence="3 4">Massachusetts</strain>
    </source>
</reference>
<evidence type="ECO:0000259" key="2">
    <source>
        <dbReference type="Pfam" id="PF04167"/>
    </source>
</evidence>
<dbReference type="KEGG" id="mwe:WEN_00460"/>
<dbReference type="HOGENOM" id="CLU_1260280_0_0_14"/>
<sequence>MIHTYRCDGSLYKSLEGHHCIHEGKESWIFFLPPLQAQRIKELDQNPSDYGRFPRRRRCATLTTKHPTFWFFWKDHWFNVLLTLLPNNKYSLYLRIATPPIIEEKALKYIELDLALTLNSEKGLELLHNDEYQFNSQKMRYTPNLKREVSRVIREVFYLLKNNWFEKLVEESWIDSLWDKVLDTTGKSKSYYFKDSRSDDKDEEYSERGIEVGELD</sequence>
<organism evidence="3 4">
    <name type="scientific">Mycoplasma wenyonii (strain Massachusetts)</name>
    <name type="common">Eperythrozoon wenyonii</name>
    <dbReference type="NCBI Taxonomy" id="1197325"/>
    <lineage>
        <taxon>Bacteria</taxon>
        <taxon>Bacillati</taxon>
        <taxon>Mycoplasmatota</taxon>
        <taxon>Mollicutes</taxon>
        <taxon>Mycoplasmataceae</taxon>
        <taxon>Mycoplasma</taxon>
    </lineage>
</organism>
<name>I6YKZ2_MYCWM</name>
<protein>
    <recommendedName>
        <fullName evidence="2">DUF402 domain-containing protein</fullName>
    </recommendedName>
</protein>
<dbReference type="PATRIC" id="fig|1197325.3.peg.102"/>
<dbReference type="Gene3D" id="2.40.380.10">
    <property type="entry name" value="FomD-like"/>
    <property type="match status" value="1"/>
</dbReference>
<proteinExistence type="predicted"/>
<dbReference type="EMBL" id="CP003703">
    <property type="protein sequence ID" value="AFN64899.1"/>
    <property type="molecule type" value="Genomic_DNA"/>
</dbReference>
<dbReference type="Pfam" id="PF04167">
    <property type="entry name" value="DUF402"/>
    <property type="match status" value="1"/>
</dbReference>
<dbReference type="Proteomes" id="UP000009005">
    <property type="component" value="Chromosome"/>
</dbReference>
<evidence type="ECO:0000313" key="3">
    <source>
        <dbReference type="EMBL" id="AFN64899.1"/>
    </source>
</evidence>
<evidence type="ECO:0000313" key="4">
    <source>
        <dbReference type="Proteomes" id="UP000009005"/>
    </source>
</evidence>
<feature type="domain" description="DUF402" evidence="2">
    <location>
        <begin position="48"/>
        <end position="163"/>
    </location>
</feature>
<feature type="region of interest" description="Disordered" evidence="1">
    <location>
        <begin position="193"/>
        <end position="216"/>
    </location>
</feature>
<accession>I6YKZ2</accession>
<keyword evidence="4" id="KW-1185">Reference proteome</keyword>
<dbReference type="AlphaFoldDB" id="I6YKZ2"/>